<dbReference type="CDD" id="cd06163">
    <property type="entry name" value="S2P-M50_PDZ_RseP-like"/>
    <property type="match status" value="1"/>
</dbReference>
<evidence type="ECO:0000313" key="13">
    <source>
        <dbReference type="EMBL" id="SUZ53669.1"/>
    </source>
</evidence>
<protein>
    <recommendedName>
        <fullName evidence="12">Peptidase M50 domain-containing protein</fullName>
    </recommendedName>
</protein>
<feature type="region of interest" description="Disordered" evidence="10">
    <location>
        <begin position="56"/>
        <end position="91"/>
    </location>
</feature>
<sequence>MAAKSVGIDVQRFSIGLGPTMFGFRRGETEYVISWVPLGGYVKMGGMDDEMMERIEGGAREGAEEGAKEGAEEGAGEGLVTQPREPKPGDFDGKPIWARTFVISAGVIMNMLFAFVVYTGVNARW</sequence>
<comment type="cofactor">
    <cofactor evidence="1">
        <name>Zn(2+)</name>
        <dbReference type="ChEBI" id="CHEBI:29105"/>
    </cofactor>
</comment>
<feature type="domain" description="Peptidase M50" evidence="12">
    <location>
        <begin position="2"/>
        <end position="121"/>
    </location>
</feature>
<dbReference type="GO" id="GO:0016020">
    <property type="term" value="C:membrane"/>
    <property type="evidence" value="ECO:0007669"/>
    <property type="project" value="UniProtKB-SubCell"/>
</dbReference>
<evidence type="ECO:0000256" key="9">
    <source>
        <dbReference type="ARBA" id="ARBA00023136"/>
    </source>
</evidence>
<evidence type="ECO:0000256" key="7">
    <source>
        <dbReference type="ARBA" id="ARBA00022989"/>
    </source>
</evidence>
<evidence type="ECO:0000256" key="5">
    <source>
        <dbReference type="ARBA" id="ARBA00022801"/>
    </source>
</evidence>
<keyword evidence="9 11" id="KW-0472">Membrane</keyword>
<gene>
    <name evidence="13" type="ORF">METZ01_LOCUS6523</name>
</gene>
<evidence type="ECO:0000256" key="3">
    <source>
        <dbReference type="ARBA" id="ARBA00022670"/>
    </source>
</evidence>
<feature type="transmembrane region" description="Helical" evidence="11">
    <location>
        <begin position="96"/>
        <end position="121"/>
    </location>
</feature>
<evidence type="ECO:0000256" key="6">
    <source>
        <dbReference type="ARBA" id="ARBA00022833"/>
    </source>
</evidence>
<name>A0A381NGZ4_9ZZZZ</name>
<accession>A0A381NGZ4</accession>
<keyword evidence="5" id="KW-0378">Hydrolase</keyword>
<dbReference type="InterPro" id="IPR008915">
    <property type="entry name" value="Peptidase_M50"/>
</dbReference>
<dbReference type="GO" id="GO:0004222">
    <property type="term" value="F:metalloendopeptidase activity"/>
    <property type="evidence" value="ECO:0007669"/>
    <property type="project" value="InterPro"/>
</dbReference>
<evidence type="ECO:0000256" key="2">
    <source>
        <dbReference type="ARBA" id="ARBA00004141"/>
    </source>
</evidence>
<keyword evidence="3" id="KW-0645">Protease</keyword>
<proteinExistence type="predicted"/>
<evidence type="ECO:0000256" key="1">
    <source>
        <dbReference type="ARBA" id="ARBA00001947"/>
    </source>
</evidence>
<dbReference type="GO" id="GO:0006508">
    <property type="term" value="P:proteolysis"/>
    <property type="evidence" value="ECO:0007669"/>
    <property type="project" value="UniProtKB-KW"/>
</dbReference>
<feature type="non-terminal residue" evidence="13">
    <location>
        <position position="125"/>
    </location>
</feature>
<evidence type="ECO:0000256" key="4">
    <source>
        <dbReference type="ARBA" id="ARBA00022692"/>
    </source>
</evidence>
<reference evidence="13" key="1">
    <citation type="submission" date="2018-05" db="EMBL/GenBank/DDBJ databases">
        <authorList>
            <person name="Lanie J.A."/>
            <person name="Ng W.-L."/>
            <person name="Kazmierczak K.M."/>
            <person name="Andrzejewski T.M."/>
            <person name="Davidsen T.M."/>
            <person name="Wayne K.J."/>
            <person name="Tettelin H."/>
            <person name="Glass J.I."/>
            <person name="Rusch D."/>
            <person name="Podicherti R."/>
            <person name="Tsui H.-C.T."/>
            <person name="Winkler M.E."/>
        </authorList>
    </citation>
    <scope>NUCLEOTIDE SEQUENCE</scope>
</reference>
<dbReference type="PANTHER" id="PTHR42837:SF2">
    <property type="entry name" value="MEMBRANE METALLOPROTEASE ARASP2, CHLOROPLASTIC-RELATED"/>
    <property type="match status" value="1"/>
</dbReference>
<comment type="subcellular location">
    <subcellularLocation>
        <location evidence="2">Membrane</location>
        <topology evidence="2">Multi-pass membrane protein</topology>
    </subcellularLocation>
</comment>
<evidence type="ECO:0000256" key="8">
    <source>
        <dbReference type="ARBA" id="ARBA00023049"/>
    </source>
</evidence>
<dbReference type="EMBL" id="UINC01000342">
    <property type="protein sequence ID" value="SUZ53669.1"/>
    <property type="molecule type" value="Genomic_DNA"/>
</dbReference>
<keyword evidence="6" id="KW-0862">Zinc</keyword>
<evidence type="ECO:0000256" key="11">
    <source>
        <dbReference type="SAM" id="Phobius"/>
    </source>
</evidence>
<dbReference type="PANTHER" id="PTHR42837">
    <property type="entry name" value="REGULATOR OF SIGMA-E PROTEASE RSEP"/>
    <property type="match status" value="1"/>
</dbReference>
<feature type="compositionally biased region" description="Basic and acidic residues" evidence="10">
    <location>
        <begin position="56"/>
        <end position="71"/>
    </location>
</feature>
<evidence type="ECO:0000259" key="12">
    <source>
        <dbReference type="Pfam" id="PF02163"/>
    </source>
</evidence>
<dbReference type="Pfam" id="PF02163">
    <property type="entry name" value="Peptidase_M50"/>
    <property type="match status" value="1"/>
</dbReference>
<keyword evidence="7 11" id="KW-1133">Transmembrane helix</keyword>
<evidence type="ECO:0000256" key="10">
    <source>
        <dbReference type="SAM" id="MobiDB-lite"/>
    </source>
</evidence>
<dbReference type="InterPro" id="IPR004387">
    <property type="entry name" value="Pept_M50_Zn"/>
</dbReference>
<dbReference type="AlphaFoldDB" id="A0A381NGZ4"/>
<keyword evidence="4 11" id="KW-0812">Transmembrane</keyword>
<keyword evidence="8" id="KW-0482">Metalloprotease</keyword>
<organism evidence="13">
    <name type="scientific">marine metagenome</name>
    <dbReference type="NCBI Taxonomy" id="408172"/>
    <lineage>
        <taxon>unclassified sequences</taxon>
        <taxon>metagenomes</taxon>
        <taxon>ecological metagenomes</taxon>
    </lineage>
</organism>